<dbReference type="OrthoDB" id="5411773at2759"/>
<sequence>MTTTRGGGEIGLRSCAEATVIEDLLEVITPVSGLVKRNLDLIRQLGATATSELEAVEKEEAKVEKDVIEELDKRAAAAKPAKKLEEVIGDKKDFEERAEKRRRCDGLFEEAIEVARQTEVAVARHIDHIDGELANLSQHLHATGEFENAGAARPGDEVAVRLDDYDKEAWVLGRVVRYRSDEDLYEVADADDDRKVFELGATRVIPLTDTGRGVPPAHVLCGAQSCLVDAHDEANRLQKGDEVFGIYPDTTSFYQCVVTIPARRSGSQGGTCHCQFQDDADETGITPDRPVPLKYVLRRTDG</sequence>
<protein>
    <recommendedName>
        <fullName evidence="1">SGF29 C-terminal domain-containing protein</fullName>
    </recommendedName>
</protein>
<dbReference type="Gene3D" id="6.10.140.1740">
    <property type="match status" value="1"/>
</dbReference>
<evidence type="ECO:0000313" key="3">
    <source>
        <dbReference type="EMBL" id="CAH0370928.1"/>
    </source>
</evidence>
<feature type="domain" description="SGF29 C-terminal" evidence="1">
    <location>
        <begin position="148"/>
        <end position="302"/>
    </location>
</feature>
<dbReference type="InterPro" id="IPR037802">
    <property type="entry name" value="SGF29"/>
</dbReference>
<name>A0A7S4A4V8_9STRA</name>
<dbReference type="PANTHER" id="PTHR21539">
    <property type="entry name" value="SAGA-ASSOCIATED FACTOR 29"/>
    <property type="match status" value="1"/>
</dbReference>
<dbReference type="Gene3D" id="2.30.30.140">
    <property type="match status" value="2"/>
</dbReference>
<evidence type="ECO:0000259" key="1">
    <source>
        <dbReference type="PROSITE" id="PS51518"/>
    </source>
</evidence>
<dbReference type="Proteomes" id="UP000789595">
    <property type="component" value="Unassembled WGS sequence"/>
</dbReference>
<dbReference type="CDD" id="cd20393">
    <property type="entry name" value="Tudor_SGF29_rpt1"/>
    <property type="match status" value="1"/>
</dbReference>
<dbReference type="InterPro" id="IPR024610">
    <property type="entry name" value="ING_N_histone-binding"/>
</dbReference>
<reference evidence="2" key="1">
    <citation type="submission" date="2021-01" db="EMBL/GenBank/DDBJ databases">
        <authorList>
            <person name="Corre E."/>
            <person name="Pelletier E."/>
            <person name="Niang G."/>
            <person name="Scheremetjew M."/>
            <person name="Finn R."/>
            <person name="Kale V."/>
            <person name="Holt S."/>
            <person name="Cochrane G."/>
            <person name="Meng A."/>
            <person name="Brown T."/>
            <person name="Cohen L."/>
        </authorList>
    </citation>
    <scope>NUCLEOTIDE SEQUENCE</scope>
    <source>
        <strain evidence="2">CCMP1756</strain>
    </source>
</reference>
<dbReference type="AlphaFoldDB" id="A0A7S4A4V8"/>
<keyword evidence="4" id="KW-1185">Reference proteome</keyword>
<evidence type="ECO:0000313" key="2">
    <source>
        <dbReference type="EMBL" id="CAE0703748.1"/>
    </source>
</evidence>
<accession>A0A7S4A4V8</accession>
<dbReference type="PROSITE" id="PS51518">
    <property type="entry name" value="SGF29_C"/>
    <property type="match status" value="1"/>
</dbReference>
<dbReference type="InterPro" id="IPR010750">
    <property type="entry name" value="SGF29_tudor-like_dom"/>
</dbReference>
<dbReference type="InterPro" id="IPR047288">
    <property type="entry name" value="Tudor_SGF29_rpt1"/>
</dbReference>
<dbReference type="GO" id="GO:0000124">
    <property type="term" value="C:SAGA complex"/>
    <property type="evidence" value="ECO:0007669"/>
    <property type="project" value="InterPro"/>
</dbReference>
<dbReference type="EMBL" id="HBIW01022249">
    <property type="protein sequence ID" value="CAE0703748.1"/>
    <property type="molecule type" value="Transcribed_RNA"/>
</dbReference>
<evidence type="ECO:0000313" key="4">
    <source>
        <dbReference type="Proteomes" id="UP000789595"/>
    </source>
</evidence>
<organism evidence="2">
    <name type="scientific">Pelagomonas calceolata</name>
    <dbReference type="NCBI Taxonomy" id="35677"/>
    <lineage>
        <taxon>Eukaryota</taxon>
        <taxon>Sar</taxon>
        <taxon>Stramenopiles</taxon>
        <taxon>Ochrophyta</taxon>
        <taxon>Pelagophyceae</taxon>
        <taxon>Pelagomonadales</taxon>
        <taxon>Pelagomonadaceae</taxon>
        <taxon>Pelagomonas</taxon>
    </lineage>
</organism>
<dbReference type="Pfam" id="PF07039">
    <property type="entry name" value="SGF29_Tudor"/>
    <property type="match status" value="1"/>
</dbReference>
<proteinExistence type="predicted"/>
<dbReference type="EMBL" id="CAKKNE010000003">
    <property type="protein sequence ID" value="CAH0370928.1"/>
    <property type="molecule type" value="Genomic_DNA"/>
</dbReference>
<gene>
    <name evidence="2" type="ORF">PCAL00307_LOCUS19195</name>
    <name evidence="3" type="ORF">PECAL_3P08430</name>
</gene>
<reference evidence="3" key="2">
    <citation type="submission" date="2021-11" db="EMBL/GenBank/DDBJ databases">
        <authorList>
            <consortium name="Genoscope - CEA"/>
            <person name="William W."/>
        </authorList>
    </citation>
    <scope>NUCLEOTIDE SEQUENCE</scope>
</reference>
<dbReference type="SMART" id="SM01408">
    <property type="entry name" value="ING"/>
    <property type="match status" value="1"/>
</dbReference>
<dbReference type="PANTHER" id="PTHR21539:SF0">
    <property type="entry name" value="SAGA-ASSOCIATED FACTOR 29"/>
    <property type="match status" value="1"/>
</dbReference>